<dbReference type="CDD" id="cd09272">
    <property type="entry name" value="RNase_HI_RT_Ty1"/>
    <property type="match status" value="1"/>
</dbReference>
<evidence type="ECO:0000313" key="2">
    <source>
        <dbReference type="Proteomes" id="UP000298061"/>
    </source>
</evidence>
<dbReference type="OrthoDB" id="2667661at2759"/>
<gene>
    <name evidence="1" type="ORF">EWM64_g9504</name>
</gene>
<sequence>MLHADNQLAITLVQDNLYHSQTKHIAICFHFIRDVVEHGKINLVYCPTTDMATNVLTKLLSKPKMEKMRVLIGLRLNEV</sequence>
<evidence type="ECO:0000313" key="1">
    <source>
        <dbReference type="EMBL" id="TFY74508.1"/>
    </source>
</evidence>
<organism evidence="1 2">
    <name type="scientific">Hericium alpestre</name>
    <dbReference type="NCBI Taxonomy" id="135208"/>
    <lineage>
        <taxon>Eukaryota</taxon>
        <taxon>Fungi</taxon>
        <taxon>Dikarya</taxon>
        <taxon>Basidiomycota</taxon>
        <taxon>Agaricomycotina</taxon>
        <taxon>Agaricomycetes</taxon>
        <taxon>Russulales</taxon>
        <taxon>Hericiaceae</taxon>
        <taxon>Hericium</taxon>
    </lineage>
</organism>
<dbReference type="Proteomes" id="UP000298061">
    <property type="component" value="Unassembled WGS sequence"/>
</dbReference>
<dbReference type="STRING" id="135208.A0A4Y9ZLV9"/>
<dbReference type="EMBL" id="SFCI01002041">
    <property type="protein sequence ID" value="TFY74508.1"/>
    <property type="molecule type" value="Genomic_DNA"/>
</dbReference>
<proteinExistence type="predicted"/>
<reference evidence="1 2" key="1">
    <citation type="submission" date="2019-02" db="EMBL/GenBank/DDBJ databases">
        <title>Genome sequencing of the rare red list fungi Hericium alpestre (H. flagellum).</title>
        <authorList>
            <person name="Buettner E."/>
            <person name="Kellner H."/>
        </authorList>
    </citation>
    <scope>NUCLEOTIDE SEQUENCE [LARGE SCALE GENOMIC DNA]</scope>
    <source>
        <strain evidence="1 2">DSM 108284</strain>
    </source>
</reference>
<protein>
    <recommendedName>
        <fullName evidence="3">Copia protein</fullName>
    </recommendedName>
</protein>
<comment type="caution">
    <text evidence="1">The sequence shown here is derived from an EMBL/GenBank/DDBJ whole genome shotgun (WGS) entry which is preliminary data.</text>
</comment>
<evidence type="ECO:0008006" key="3">
    <source>
        <dbReference type="Google" id="ProtNLM"/>
    </source>
</evidence>
<name>A0A4Y9ZLV9_9AGAM</name>
<dbReference type="AlphaFoldDB" id="A0A4Y9ZLV9"/>
<keyword evidence="2" id="KW-1185">Reference proteome</keyword>
<accession>A0A4Y9ZLV9</accession>